<dbReference type="GO" id="GO:0003677">
    <property type="term" value="F:DNA binding"/>
    <property type="evidence" value="ECO:0007669"/>
    <property type="project" value="InterPro"/>
</dbReference>
<gene>
    <name evidence="2" type="ORF">BJN45_08680</name>
</gene>
<keyword evidence="3" id="KW-1185">Reference proteome</keyword>
<proteinExistence type="predicted"/>
<evidence type="ECO:0000313" key="3">
    <source>
        <dbReference type="Proteomes" id="UP000187526"/>
    </source>
</evidence>
<dbReference type="CDD" id="cd00093">
    <property type="entry name" value="HTH_XRE"/>
    <property type="match status" value="1"/>
</dbReference>
<dbReference type="InterPro" id="IPR010982">
    <property type="entry name" value="Lambda_DNA-bd_dom_sf"/>
</dbReference>
<dbReference type="Pfam" id="PF22495">
    <property type="entry name" value="HTH_92"/>
    <property type="match status" value="1"/>
</dbReference>
<dbReference type="InterPro" id="IPR001387">
    <property type="entry name" value="Cro/C1-type_HTH"/>
</dbReference>
<dbReference type="SUPFAM" id="SSF47413">
    <property type="entry name" value="lambda repressor-like DNA-binding domains"/>
    <property type="match status" value="1"/>
</dbReference>
<dbReference type="InterPro" id="IPR055172">
    <property type="entry name" value="HTH_RsaL-like"/>
</dbReference>
<dbReference type="Proteomes" id="UP000187526">
    <property type="component" value="Unassembled WGS sequence"/>
</dbReference>
<dbReference type="Gene3D" id="1.10.260.40">
    <property type="entry name" value="lambda repressor-like DNA-binding domains"/>
    <property type="match status" value="1"/>
</dbReference>
<accession>A0A1R1I9N0</accession>
<name>A0A1R1I9N0_9RHOO</name>
<protein>
    <recommendedName>
        <fullName evidence="1">RsaL-like HTH domain-containing protein</fullName>
    </recommendedName>
</protein>
<feature type="domain" description="RsaL-like HTH" evidence="1">
    <location>
        <begin position="16"/>
        <end position="59"/>
    </location>
</feature>
<organism evidence="2 3">
    <name type="scientific">Azonexus hydrophilus</name>
    <dbReference type="NCBI Taxonomy" id="418702"/>
    <lineage>
        <taxon>Bacteria</taxon>
        <taxon>Pseudomonadati</taxon>
        <taxon>Pseudomonadota</taxon>
        <taxon>Betaproteobacteria</taxon>
        <taxon>Rhodocyclales</taxon>
        <taxon>Azonexaceae</taxon>
        <taxon>Azonexus</taxon>
    </lineage>
</organism>
<evidence type="ECO:0000313" key="2">
    <source>
        <dbReference type="EMBL" id="OMG55299.1"/>
    </source>
</evidence>
<dbReference type="RefSeq" id="WP_076094250.1">
    <property type="nucleotide sequence ID" value="NZ_MTHD01000002.1"/>
</dbReference>
<reference evidence="2 3" key="1">
    <citation type="submission" date="2016-10" db="EMBL/GenBank/DDBJ databases">
        <title>Alkaliphiles isolated from bioreactors.</title>
        <authorList>
            <person name="Salah Z."/>
            <person name="Rout S.P."/>
            <person name="Humphreys P.N."/>
        </authorList>
    </citation>
    <scope>NUCLEOTIDE SEQUENCE [LARGE SCALE GENOMIC DNA]</scope>
    <source>
        <strain evidence="2 3">ZS02</strain>
    </source>
</reference>
<dbReference type="EMBL" id="MTHD01000002">
    <property type="protein sequence ID" value="OMG55299.1"/>
    <property type="molecule type" value="Genomic_DNA"/>
</dbReference>
<comment type="caution">
    <text evidence="2">The sequence shown here is derived from an EMBL/GenBank/DDBJ whole genome shotgun (WGS) entry which is preliminary data.</text>
</comment>
<dbReference type="STRING" id="418702.BJN45_08680"/>
<evidence type="ECO:0000259" key="1">
    <source>
        <dbReference type="Pfam" id="PF22495"/>
    </source>
</evidence>
<dbReference type="AlphaFoldDB" id="A0A1R1I9N0"/>
<sequence>MSEPKLLCESGEAALELRKRLGINQTVFWRHVGVTQSGGSRYESGRIVPAQVLWALHFVYGSEKEAQELLAQLRQPVTKETVTDEHDRTQ</sequence>